<gene>
    <name evidence="1" type="ORF">HRQ91_09980</name>
</gene>
<dbReference type="Proteomes" id="UP000671908">
    <property type="component" value="Chromosome"/>
</dbReference>
<accession>A0A975F4Z9</accession>
<evidence type="ECO:0000313" key="1">
    <source>
        <dbReference type="EMBL" id="QTQ14764.1"/>
    </source>
</evidence>
<protein>
    <submittedName>
        <fullName evidence="1">Uncharacterized protein</fullName>
    </submittedName>
</protein>
<dbReference type="AlphaFoldDB" id="A0A975F4Z9"/>
<proteinExistence type="predicted"/>
<dbReference type="KEGG" id="tpav:HRQ91_09980"/>
<sequence>MKIDTFVEELEKRYGAVKRARGCFLYTQKGVRLTDLYQEGGRAVLGWGGNSAFTVFKNVLNRGVTGSFDTIFAPRLKKAVGELLASKRITAVFFEKEDALKTALKANPENTAFWRPWNPDNTDWALTDSVIIEPPLPWTPSVFIVALTPSKEAEKLIESSGCKKLPSPLAAAVIRSIYNMISALQERSEKDWYVYDSLIKNYWTRRGPYLYPKASKKDYDEFVLHCLDCKIVISPFYDIPSIVPFGADKGVFTQLKNSPFH</sequence>
<name>A0A975F4Z9_9SPIR</name>
<keyword evidence="2" id="KW-1185">Reference proteome</keyword>
<evidence type="ECO:0000313" key="2">
    <source>
        <dbReference type="Proteomes" id="UP000671908"/>
    </source>
</evidence>
<reference evidence="1 2" key="1">
    <citation type="journal article" date="2021" name="Microbiol. Resour. Announc.">
        <title>Complete Genome Sequences of Three Human Oral Treponema parvum Isolates.</title>
        <authorList>
            <person name="Zeng H."/>
            <person name="Watt R.M."/>
        </authorList>
    </citation>
    <scope>NUCLEOTIDE SEQUENCE [LARGE SCALE GENOMIC DNA]</scope>
    <source>
        <strain evidence="1 2">ATCC 700770</strain>
    </source>
</reference>
<dbReference type="RefSeq" id="WP_210119406.1">
    <property type="nucleotide sequence ID" value="NZ_CP054142.1"/>
</dbReference>
<dbReference type="EMBL" id="CP054142">
    <property type="protein sequence ID" value="QTQ14764.1"/>
    <property type="molecule type" value="Genomic_DNA"/>
</dbReference>
<organism evidence="1 2">
    <name type="scientific">Treponema parvum</name>
    <dbReference type="NCBI Taxonomy" id="138851"/>
    <lineage>
        <taxon>Bacteria</taxon>
        <taxon>Pseudomonadati</taxon>
        <taxon>Spirochaetota</taxon>
        <taxon>Spirochaetia</taxon>
        <taxon>Spirochaetales</taxon>
        <taxon>Treponemataceae</taxon>
        <taxon>Treponema</taxon>
    </lineage>
</organism>